<comment type="caution">
    <text evidence="2">The sequence shown here is derived from an EMBL/GenBank/DDBJ whole genome shotgun (WGS) entry which is preliminary data.</text>
</comment>
<feature type="signal peptide" evidence="1">
    <location>
        <begin position="1"/>
        <end position="20"/>
    </location>
</feature>
<protein>
    <submittedName>
        <fullName evidence="2">Uncharacterized protein</fullName>
    </submittedName>
</protein>
<gene>
    <name evidence="2" type="ORF">MKZ38_007080</name>
</gene>
<sequence length="186" mass="20236">MASLRSTAVLLLGIVPAISALPNGITEPPAIPTAIQRLLARDTDPPFLGYTEEGCSYSPVSCHTNSYFCGTEGSYGACCEVGPRKVGPQPPIACDGSTGVIYDFTTATVSTLCSESMTCGTQLLFSNKYEPGDATTFIRCLYQDELNETVIYRGLIPSEIFKYIRTWVYCFTPRDDCIEAGTYGWM</sequence>
<keyword evidence="1" id="KW-0732">Signal</keyword>
<dbReference type="Proteomes" id="UP001201980">
    <property type="component" value="Unassembled WGS sequence"/>
</dbReference>
<dbReference type="AlphaFoldDB" id="A0AAD5WQ03"/>
<evidence type="ECO:0000313" key="3">
    <source>
        <dbReference type="Proteomes" id="UP001201980"/>
    </source>
</evidence>
<feature type="chain" id="PRO_5042001667" evidence="1">
    <location>
        <begin position="21"/>
        <end position="186"/>
    </location>
</feature>
<reference evidence="2" key="1">
    <citation type="submission" date="2022-07" db="EMBL/GenBank/DDBJ databases">
        <title>Draft genome sequence of Zalerion maritima ATCC 34329, a (micro)plastics degrading marine fungus.</title>
        <authorList>
            <person name="Paco A."/>
            <person name="Goncalves M.F.M."/>
            <person name="Rocha-Santos T.A.P."/>
            <person name="Alves A."/>
        </authorList>
    </citation>
    <scope>NUCLEOTIDE SEQUENCE</scope>
    <source>
        <strain evidence="2">ATCC 34329</strain>
    </source>
</reference>
<evidence type="ECO:0000313" key="2">
    <source>
        <dbReference type="EMBL" id="KAJ2894939.1"/>
    </source>
</evidence>
<organism evidence="2 3">
    <name type="scientific">Zalerion maritima</name>
    <dbReference type="NCBI Taxonomy" id="339359"/>
    <lineage>
        <taxon>Eukaryota</taxon>
        <taxon>Fungi</taxon>
        <taxon>Dikarya</taxon>
        <taxon>Ascomycota</taxon>
        <taxon>Pezizomycotina</taxon>
        <taxon>Sordariomycetes</taxon>
        <taxon>Lulworthiomycetidae</taxon>
        <taxon>Lulworthiales</taxon>
        <taxon>Lulworthiaceae</taxon>
        <taxon>Zalerion</taxon>
    </lineage>
</organism>
<accession>A0AAD5WQ03</accession>
<name>A0AAD5WQ03_9PEZI</name>
<keyword evidence="3" id="KW-1185">Reference proteome</keyword>
<evidence type="ECO:0000256" key="1">
    <source>
        <dbReference type="SAM" id="SignalP"/>
    </source>
</evidence>
<proteinExistence type="predicted"/>
<dbReference type="EMBL" id="JAKWBI020000444">
    <property type="protein sequence ID" value="KAJ2894939.1"/>
    <property type="molecule type" value="Genomic_DNA"/>
</dbReference>